<dbReference type="Gene3D" id="2.170.120.12">
    <property type="entry name" value="DNA-directed RNA polymerase, insert domain"/>
    <property type="match status" value="1"/>
</dbReference>
<protein>
    <recommendedName>
        <fullName evidence="4">DNA-directed RNA polymerase RpoA/D/Rpb3-type domain-containing protein</fullName>
    </recommendedName>
</protein>
<proteinExistence type="predicted"/>
<organism evidence="5">
    <name type="scientific">viral metagenome</name>
    <dbReference type="NCBI Taxonomy" id="1070528"/>
    <lineage>
        <taxon>unclassified sequences</taxon>
        <taxon>metagenomes</taxon>
        <taxon>organismal metagenomes</taxon>
    </lineage>
</organism>
<dbReference type="PANTHER" id="PTHR11800:SF2">
    <property type="entry name" value="DNA-DIRECTED RNA POLYMERASE II SUBUNIT RPB3"/>
    <property type="match status" value="1"/>
</dbReference>
<feature type="coiled-coil region" evidence="3">
    <location>
        <begin position="190"/>
        <end position="217"/>
    </location>
</feature>
<evidence type="ECO:0000313" key="5">
    <source>
        <dbReference type="EMBL" id="QHT75859.1"/>
    </source>
</evidence>
<dbReference type="Pfam" id="PF01193">
    <property type="entry name" value="RNA_pol_L"/>
    <property type="match status" value="1"/>
</dbReference>
<evidence type="ECO:0000256" key="3">
    <source>
        <dbReference type="SAM" id="Coils"/>
    </source>
</evidence>
<dbReference type="GO" id="GO:0000428">
    <property type="term" value="C:DNA-directed RNA polymerase complex"/>
    <property type="evidence" value="ECO:0007669"/>
    <property type="project" value="UniProtKB-KW"/>
</dbReference>
<dbReference type="EMBL" id="MN739883">
    <property type="protein sequence ID" value="QHT75859.1"/>
    <property type="molecule type" value="Genomic_DNA"/>
</dbReference>
<dbReference type="SMART" id="SM00662">
    <property type="entry name" value="RPOLD"/>
    <property type="match status" value="1"/>
</dbReference>
<dbReference type="SUPFAM" id="SSF55257">
    <property type="entry name" value="RBP11-like subunits of RNA polymerase"/>
    <property type="match status" value="2"/>
</dbReference>
<dbReference type="GO" id="GO:0006351">
    <property type="term" value="P:DNA-templated transcription"/>
    <property type="evidence" value="ECO:0007669"/>
    <property type="project" value="InterPro"/>
</dbReference>
<keyword evidence="2" id="KW-0804">Transcription</keyword>
<sequence length="361" mass="41804">MEPIIYDKKTKNETLEFTIKNIDVSFANAIRRTIISGIETIGIISAPHNENNVNISLNTSRINNEIISHRLSLIPIHELTKDNYHKYIIEIDEDNKTDDLYYITTQHFKILDTTENKYLNSSSVEKIFPPWYAPNGKKYFIDLIPLRPKMGNIDGEKLKLNASLSIVSASRDSSFNVANDCYFTNTLDPIEIKNQEKIQKEKEKEKEKDKEKNKENLKNWEFLTKNRYFLPNSFDFKIKTCSKFTNEDLFRLSCKKIISDLSKIKEIELNIKMANSTIENCYNIELEGINYTIGNIINYVLLNKVGDIITVSSFKLTHPHNSFGTLQIGFKINVGNDIITQHIRKSCDISITIFEKIEKLI</sequence>
<keyword evidence="1" id="KW-0240">DNA-directed RNA polymerase</keyword>
<reference evidence="5" key="1">
    <citation type="journal article" date="2020" name="Nature">
        <title>Giant virus diversity and host interactions through global metagenomics.</title>
        <authorList>
            <person name="Schulz F."/>
            <person name="Roux S."/>
            <person name="Paez-Espino D."/>
            <person name="Jungbluth S."/>
            <person name="Walsh D.A."/>
            <person name="Denef V.J."/>
            <person name="McMahon K.D."/>
            <person name="Konstantinidis K.T."/>
            <person name="Eloe-Fadrosh E.A."/>
            <person name="Kyrpides N.C."/>
            <person name="Woyke T."/>
        </authorList>
    </citation>
    <scope>NUCLEOTIDE SEQUENCE</scope>
    <source>
        <strain evidence="5">GVMAG-M-3300023179-71</strain>
    </source>
</reference>
<evidence type="ECO:0000256" key="1">
    <source>
        <dbReference type="ARBA" id="ARBA00022478"/>
    </source>
</evidence>
<dbReference type="InterPro" id="IPR011263">
    <property type="entry name" value="DNA-dir_RNA_pol_RpoA/D/Rpb3"/>
</dbReference>
<dbReference type="SUPFAM" id="SSF56553">
    <property type="entry name" value="Insert subdomain of RNA polymerase alpha subunit"/>
    <property type="match status" value="1"/>
</dbReference>
<dbReference type="GO" id="GO:0046983">
    <property type="term" value="F:protein dimerization activity"/>
    <property type="evidence" value="ECO:0007669"/>
    <property type="project" value="InterPro"/>
</dbReference>
<evidence type="ECO:0000256" key="2">
    <source>
        <dbReference type="ARBA" id="ARBA00023163"/>
    </source>
</evidence>
<accession>A0A6C0H5W3</accession>
<name>A0A6C0H5W3_9ZZZZ</name>
<dbReference type="PANTHER" id="PTHR11800">
    <property type="entry name" value="DNA-DIRECTED RNA POLYMERASE"/>
    <property type="match status" value="1"/>
</dbReference>
<dbReference type="InterPro" id="IPR036643">
    <property type="entry name" value="RNApol_insert_sf"/>
</dbReference>
<dbReference type="AlphaFoldDB" id="A0A6C0H5W3"/>
<dbReference type="Gene3D" id="3.30.1360.10">
    <property type="entry name" value="RNA polymerase, RBP11-like subunit"/>
    <property type="match status" value="2"/>
</dbReference>
<evidence type="ECO:0000259" key="4">
    <source>
        <dbReference type="SMART" id="SM00662"/>
    </source>
</evidence>
<dbReference type="GO" id="GO:0003899">
    <property type="term" value="F:DNA-directed RNA polymerase activity"/>
    <property type="evidence" value="ECO:0007669"/>
    <property type="project" value="InterPro"/>
</dbReference>
<keyword evidence="3" id="KW-0175">Coiled coil</keyword>
<dbReference type="InterPro" id="IPR036603">
    <property type="entry name" value="RBP11-like"/>
</dbReference>
<feature type="domain" description="DNA-directed RNA polymerase RpoA/D/Rpb3-type" evidence="4">
    <location>
        <begin position="14"/>
        <end position="267"/>
    </location>
</feature>
<dbReference type="InterPro" id="IPR050518">
    <property type="entry name" value="Rpo3/RPB3_RNA_Pol_subunit"/>
</dbReference>